<dbReference type="InParanoid" id="A0A5K4F8T7"/>
<protein>
    <submittedName>
        <fullName evidence="2">Uncharacterized protein</fullName>
    </submittedName>
</protein>
<reference evidence="2" key="2">
    <citation type="submission" date="2019-11" db="UniProtKB">
        <authorList>
            <consortium name="WormBaseParasite"/>
        </authorList>
    </citation>
    <scope>IDENTIFICATION</scope>
    <source>
        <strain evidence="2">Puerto Rican</strain>
    </source>
</reference>
<reference evidence="1" key="1">
    <citation type="journal article" date="2012" name="PLoS Negl. Trop. Dis.">
        <title>A systematically improved high quality genome and transcriptome of the human blood fluke Schistosoma mansoni.</title>
        <authorList>
            <person name="Protasio A.V."/>
            <person name="Tsai I.J."/>
            <person name="Babbage A."/>
            <person name="Nichol S."/>
            <person name="Hunt M."/>
            <person name="Aslett M.A."/>
            <person name="De Silva N."/>
            <person name="Velarde G.S."/>
            <person name="Anderson T.J."/>
            <person name="Clark R.C."/>
            <person name="Davidson C."/>
            <person name="Dillon G.P."/>
            <person name="Holroyd N.E."/>
            <person name="LoVerde P.T."/>
            <person name="Lloyd C."/>
            <person name="McQuillan J."/>
            <person name="Oliveira G."/>
            <person name="Otto T.D."/>
            <person name="Parker-Manuel S.J."/>
            <person name="Quail M.A."/>
            <person name="Wilson R.A."/>
            <person name="Zerlotini A."/>
            <person name="Dunne D.W."/>
            <person name="Berriman M."/>
        </authorList>
    </citation>
    <scope>NUCLEOTIDE SEQUENCE [LARGE SCALE GENOMIC DNA]</scope>
    <source>
        <strain evidence="1">Puerto Rican</strain>
    </source>
</reference>
<evidence type="ECO:0000313" key="2">
    <source>
        <dbReference type="WBParaSite" id="Smp_320690.1"/>
    </source>
</evidence>
<dbReference type="Proteomes" id="UP000008854">
    <property type="component" value="Unassembled WGS sequence"/>
</dbReference>
<accession>A0A5K4F8T7</accession>
<organism evidence="1 2">
    <name type="scientific">Schistosoma mansoni</name>
    <name type="common">Blood fluke</name>
    <dbReference type="NCBI Taxonomy" id="6183"/>
    <lineage>
        <taxon>Eukaryota</taxon>
        <taxon>Metazoa</taxon>
        <taxon>Spiralia</taxon>
        <taxon>Lophotrochozoa</taxon>
        <taxon>Platyhelminthes</taxon>
        <taxon>Trematoda</taxon>
        <taxon>Digenea</taxon>
        <taxon>Strigeidida</taxon>
        <taxon>Schistosomatoidea</taxon>
        <taxon>Schistosomatidae</taxon>
        <taxon>Schistosoma</taxon>
    </lineage>
</organism>
<dbReference type="WBParaSite" id="Smp_320690.1">
    <property type="protein sequence ID" value="Smp_320690.1"/>
    <property type="gene ID" value="Smp_320690"/>
</dbReference>
<dbReference type="AlphaFoldDB" id="A0A5K4F8T7"/>
<evidence type="ECO:0000313" key="1">
    <source>
        <dbReference type="Proteomes" id="UP000008854"/>
    </source>
</evidence>
<name>A0A5K4F8T7_SCHMA</name>
<sequence length="61" mass="7364">MIINITIKSQIHWTNSYKHFSEALEKEEKKLIFFSKKKKEKSESSSTLSFLYQLHPFPPRY</sequence>
<keyword evidence="1" id="KW-1185">Reference proteome</keyword>
<proteinExistence type="predicted"/>